<evidence type="ECO:0000313" key="3">
    <source>
        <dbReference type="Proteomes" id="UP000735302"/>
    </source>
</evidence>
<dbReference type="EMBL" id="BLXT01005511">
    <property type="protein sequence ID" value="GFO23644.1"/>
    <property type="molecule type" value="Genomic_DNA"/>
</dbReference>
<dbReference type="AlphaFoldDB" id="A0AAV4BTY4"/>
<dbReference type="Proteomes" id="UP000735302">
    <property type="component" value="Unassembled WGS sequence"/>
</dbReference>
<comment type="caution">
    <text evidence="2">The sequence shown here is derived from an EMBL/GenBank/DDBJ whole genome shotgun (WGS) entry which is preliminary data.</text>
</comment>
<feature type="region of interest" description="Disordered" evidence="1">
    <location>
        <begin position="80"/>
        <end position="140"/>
    </location>
</feature>
<keyword evidence="3" id="KW-1185">Reference proteome</keyword>
<sequence length="140" mass="15064">MQLNGGFELKPPVEGSLQNLGIVNGHGLEIRVTPSAARLERLQGRLFVKQLLLSVSNSCRGFPARYDARLVTHTATVTDRISHTHKPKASSILDAQSALPPLNRPLSSPLPPSPGPHSPVQRRGTEVIQRPSGVTSPKSD</sequence>
<organism evidence="2 3">
    <name type="scientific">Plakobranchus ocellatus</name>
    <dbReference type="NCBI Taxonomy" id="259542"/>
    <lineage>
        <taxon>Eukaryota</taxon>
        <taxon>Metazoa</taxon>
        <taxon>Spiralia</taxon>
        <taxon>Lophotrochozoa</taxon>
        <taxon>Mollusca</taxon>
        <taxon>Gastropoda</taxon>
        <taxon>Heterobranchia</taxon>
        <taxon>Euthyneura</taxon>
        <taxon>Panpulmonata</taxon>
        <taxon>Sacoglossa</taxon>
        <taxon>Placobranchoidea</taxon>
        <taxon>Plakobranchidae</taxon>
        <taxon>Plakobranchus</taxon>
    </lineage>
</organism>
<evidence type="ECO:0000313" key="2">
    <source>
        <dbReference type="EMBL" id="GFO23644.1"/>
    </source>
</evidence>
<accession>A0AAV4BTY4</accession>
<feature type="compositionally biased region" description="Pro residues" evidence="1">
    <location>
        <begin position="108"/>
        <end position="117"/>
    </location>
</feature>
<protein>
    <submittedName>
        <fullName evidence="2">Uncharacterized protein</fullName>
    </submittedName>
</protein>
<name>A0AAV4BTY4_9GAST</name>
<gene>
    <name evidence="2" type="ORF">PoB_005014900</name>
</gene>
<evidence type="ECO:0000256" key="1">
    <source>
        <dbReference type="SAM" id="MobiDB-lite"/>
    </source>
</evidence>
<reference evidence="2 3" key="1">
    <citation type="journal article" date="2021" name="Elife">
        <title>Chloroplast acquisition without the gene transfer in kleptoplastic sea slugs, Plakobranchus ocellatus.</title>
        <authorList>
            <person name="Maeda T."/>
            <person name="Takahashi S."/>
            <person name="Yoshida T."/>
            <person name="Shimamura S."/>
            <person name="Takaki Y."/>
            <person name="Nagai Y."/>
            <person name="Toyoda A."/>
            <person name="Suzuki Y."/>
            <person name="Arimoto A."/>
            <person name="Ishii H."/>
            <person name="Satoh N."/>
            <person name="Nishiyama T."/>
            <person name="Hasebe M."/>
            <person name="Maruyama T."/>
            <person name="Minagawa J."/>
            <person name="Obokata J."/>
            <person name="Shigenobu S."/>
        </authorList>
    </citation>
    <scope>NUCLEOTIDE SEQUENCE [LARGE SCALE GENOMIC DNA]</scope>
</reference>
<proteinExistence type="predicted"/>